<dbReference type="GO" id="GO:0004519">
    <property type="term" value="F:endonuclease activity"/>
    <property type="evidence" value="ECO:0007669"/>
    <property type="project" value="UniProtKB-UniRule"/>
</dbReference>
<sequence length="308" mass="34833">MVPGEEEGKKGLVKKAELSPVSLDSIIFAVPGSTASISALIDAARAGVDVVLMDNWRPVARLVPARYGFFLRLWHAQLRTYMSKKRRASIAAEVAGAKIWNQRINLIYMSKLSVKDKYSLRRLADEVGKIVDSLSSITTAEEAMQAEAEAARLYWRGVRLLVPSELGFKTRLKRFSLPPGSSPDPFNAALNIGYGMLQKEVWRAIFAVGLDPFIGFLHKPRPGRMSLVFDLMEEFRPLIDREMLSLARRKPNIIARLQNEKNEEAVNEVLRIALNTLNEHRQDIFKQTRRLATSLLNETEYNGFKLSY</sequence>
<evidence type="ECO:0000256" key="6">
    <source>
        <dbReference type="ARBA" id="ARBA00023118"/>
    </source>
</evidence>
<dbReference type="InterPro" id="IPR050646">
    <property type="entry name" value="Cas1"/>
</dbReference>
<reference evidence="10" key="2">
    <citation type="submission" date="2020-09" db="EMBL/GenBank/DDBJ databases">
        <authorList>
            <person name="Sun Q."/>
            <person name="Ohkuma M."/>
        </authorList>
    </citation>
    <scope>NUCLEOTIDE SEQUENCE</scope>
    <source>
        <strain evidence="10">JCM 10088</strain>
    </source>
</reference>
<evidence type="ECO:0000256" key="8">
    <source>
        <dbReference type="ARBA" id="ARBA00023211"/>
    </source>
</evidence>
<comment type="caution">
    <text evidence="10">The sequence shown here is derived from an EMBL/GenBank/DDBJ whole genome shotgun (WGS) entry which is preliminary data.</text>
</comment>
<dbReference type="AlphaFoldDB" id="A0A830GV11"/>
<protein>
    <recommendedName>
        <fullName evidence="9">CRISPR-associated endonuclease Cas1</fullName>
        <ecNumber evidence="9">3.1.-.-</ecNumber>
    </recommendedName>
</protein>
<dbReference type="GO" id="GO:0016787">
    <property type="term" value="F:hydrolase activity"/>
    <property type="evidence" value="ECO:0007669"/>
    <property type="project" value="UniProtKB-KW"/>
</dbReference>
<name>A0A830GV11_9CREN</name>
<comment type="subunit">
    <text evidence="9">Homodimer, forms a heterotetramer with a Cas2 homodimer.</text>
</comment>
<evidence type="ECO:0000256" key="4">
    <source>
        <dbReference type="ARBA" id="ARBA00022801"/>
    </source>
</evidence>
<comment type="function">
    <text evidence="9">CRISPR (clustered regularly interspaced short palindromic repeat), is an adaptive immune system that provides protection against mobile genetic elements (viruses, transposable elements and conjugative plasmids). CRISPR clusters contain spacers, sequences complementary to antecedent mobile elements, and target invading nucleic acids. CRISPR clusters are transcribed and processed into CRISPR RNA (crRNA). Acts as a dsDNA endonuclease. Involved in the integration of spacer DNA into the CRISPR cassette.</text>
</comment>
<dbReference type="GO" id="GO:0046872">
    <property type="term" value="F:metal ion binding"/>
    <property type="evidence" value="ECO:0007669"/>
    <property type="project" value="UniProtKB-UniRule"/>
</dbReference>
<dbReference type="GO" id="GO:0043571">
    <property type="term" value="P:maintenance of CRISPR repeat elements"/>
    <property type="evidence" value="ECO:0007669"/>
    <property type="project" value="UniProtKB-UniRule"/>
</dbReference>
<keyword evidence="4 9" id="KW-0378">Hydrolase</keyword>
<dbReference type="PANTHER" id="PTHR34353">
    <property type="entry name" value="CRISPR-ASSOCIATED ENDONUCLEASE CAS1 1"/>
    <property type="match status" value="1"/>
</dbReference>
<dbReference type="CDD" id="cd09634">
    <property type="entry name" value="Cas1_I-II-III"/>
    <property type="match status" value="1"/>
</dbReference>
<keyword evidence="8 9" id="KW-0464">Manganese</keyword>
<dbReference type="EC" id="3.1.-.-" evidence="9"/>
<keyword evidence="11" id="KW-1185">Reference proteome</keyword>
<evidence type="ECO:0000313" key="10">
    <source>
        <dbReference type="EMBL" id="GGP20804.1"/>
    </source>
</evidence>
<evidence type="ECO:0000313" key="11">
    <source>
        <dbReference type="Proteomes" id="UP000610960"/>
    </source>
</evidence>
<dbReference type="RefSeq" id="WP_229657685.1">
    <property type="nucleotide sequence ID" value="NZ_BMNL01000002.1"/>
</dbReference>
<comment type="similarity">
    <text evidence="9">Belongs to the CRISPR-associated endonuclease Cas1 family.</text>
</comment>
<dbReference type="EMBL" id="BMNL01000002">
    <property type="protein sequence ID" value="GGP20804.1"/>
    <property type="molecule type" value="Genomic_DNA"/>
</dbReference>
<comment type="cofactor">
    <cofactor evidence="9">
        <name>Mg(2+)</name>
        <dbReference type="ChEBI" id="CHEBI:18420"/>
    </cofactor>
    <cofactor evidence="9">
        <name>Mn(2+)</name>
        <dbReference type="ChEBI" id="CHEBI:29035"/>
    </cofactor>
</comment>
<feature type="binding site" evidence="9">
    <location>
        <position position="233"/>
    </location>
    <ligand>
        <name>Mn(2+)</name>
        <dbReference type="ChEBI" id="CHEBI:29035"/>
    </ligand>
</feature>
<dbReference type="Gene3D" id="1.20.120.920">
    <property type="entry name" value="CRISPR-associated endonuclease Cas1, C-terminal domain"/>
    <property type="match status" value="1"/>
</dbReference>
<reference evidence="10" key="1">
    <citation type="journal article" date="2014" name="Int. J. Syst. Evol. Microbiol.">
        <title>Complete genome sequence of Corynebacterium casei LMG S-19264T (=DSM 44701T), isolated from a smear-ripened cheese.</title>
        <authorList>
            <consortium name="US DOE Joint Genome Institute (JGI-PGF)"/>
            <person name="Walter F."/>
            <person name="Albersmeier A."/>
            <person name="Kalinowski J."/>
            <person name="Ruckert C."/>
        </authorList>
    </citation>
    <scope>NUCLEOTIDE SEQUENCE</scope>
    <source>
        <strain evidence="10">JCM 10088</strain>
    </source>
</reference>
<dbReference type="GO" id="GO:0003677">
    <property type="term" value="F:DNA binding"/>
    <property type="evidence" value="ECO:0007669"/>
    <property type="project" value="UniProtKB-KW"/>
</dbReference>
<dbReference type="InterPro" id="IPR002729">
    <property type="entry name" value="CRISPR-assoc_Cas1"/>
</dbReference>
<dbReference type="PANTHER" id="PTHR34353:SF2">
    <property type="entry name" value="CRISPR-ASSOCIATED ENDONUCLEASE CAS1 1"/>
    <property type="match status" value="1"/>
</dbReference>
<keyword evidence="6 9" id="KW-0051">Antiviral defense</keyword>
<organism evidence="10 11">
    <name type="scientific">Thermocladium modestius</name>
    <dbReference type="NCBI Taxonomy" id="62609"/>
    <lineage>
        <taxon>Archaea</taxon>
        <taxon>Thermoproteota</taxon>
        <taxon>Thermoprotei</taxon>
        <taxon>Thermoproteales</taxon>
        <taxon>Thermoproteaceae</taxon>
        <taxon>Thermocladium</taxon>
    </lineage>
</organism>
<feature type="binding site" evidence="9">
    <location>
        <position position="147"/>
    </location>
    <ligand>
        <name>Mn(2+)</name>
        <dbReference type="ChEBI" id="CHEBI:29035"/>
    </ligand>
</feature>
<evidence type="ECO:0000256" key="5">
    <source>
        <dbReference type="ARBA" id="ARBA00022842"/>
    </source>
</evidence>
<evidence type="ECO:0000256" key="9">
    <source>
        <dbReference type="HAMAP-Rule" id="MF_01470"/>
    </source>
</evidence>
<dbReference type="HAMAP" id="MF_01470">
    <property type="entry name" value="Cas1"/>
    <property type="match status" value="1"/>
</dbReference>
<evidence type="ECO:0000256" key="7">
    <source>
        <dbReference type="ARBA" id="ARBA00023125"/>
    </source>
</evidence>
<keyword evidence="5 9" id="KW-0460">Magnesium</keyword>
<dbReference type="GO" id="GO:0051607">
    <property type="term" value="P:defense response to virus"/>
    <property type="evidence" value="ECO:0007669"/>
    <property type="project" value="UniProtKB-UniRule"/>
</dbReference>
<dbReference type="NCBIfam" id="TIGR00287">
    <property type="entry name" value="cas1"/>
    <property type="match status" value="1"/>
</dbReference>
<dbReference type="InterPro" id="IPR042206">
    <property type="entry name" value="CRISPR-assoc_Cas1_C"/>
</dbReference>
<dbReference type="Proteomes" id="UP000610960">
    <property type="component" value="Unassembled WGS sequence"/>
</dbReference>
<keyword evidence="1 9" id="KW-0540">Nuclease</keyword>
<dbReference type="Pfam" id="PF01867">
    <property type="entry name" value="Cas_Cas1"/>
    <property type="match status" value="1"/>
</dbReference>
<keyword evidence="2 9" id="KW-0479">Metal-binding</keyword>
<gene>
    <name evidence="9" type="primary">cas1</name>
    <name evidence="10" type="ORF">GCM10007981_10360</name>
</gene>
<evidence type="ECO:0000256" key="1">
    <source>
        <dbReference type="ARBA" id="ARBA00022722"/>
    </source>
</evidence>
<evidence type="ECO:0000256" key="2">
    <source>
        <dbReference type="ARBA" id="ARBA00022723"/>
    </source>
</evidence>
<keyword evidence="7 9" id="KW-0238">DNA-binding</keyword>
<accession>A0A830GV11</accession>
<keyword evidence="3 9" id="KW-0255">Endonuclease</keyword>
<feature type="binding site" evidence="9">
    <location>
        <position position="218"/>
    </location>
    <ligand>
        <name>Mn(2+)</name>
        <dbReference type="ChEBI" id="CHEBI:29035"/>
    </ligand>
</feature>
<proteinExistence type="inferred from homology"/>
<evidence type="ECO:0000256" key="3">
    <source>
        <dbReference type="ARBA" id="ARBA00022759"/>
    </source>
</evidence>